<organism evidence="1 2">
    <name type="scientific">Avena sativa</name>
    <name type="common">Oat</name>
    <dbReference type="NCBI Taxonomy" id="4498"/>
    <lineage>
        <taxon>Eukaryota</taxon>
        <taxon>Viridiplantae</taxon>
        <taxon>Streptophyta</taxon>
        <taxon>Embryophyta</taxon>
        <taxon>Tracheophyta</taxon>
        <taxon>Spermatophyta</taxon>
        <taxon>Magnoliopsida</taxon>
        <taxon>Liliopsida</taxon>
        <taxon>Poales</taxon>
        <taxon>Poaceae</taxon>
        <taxon>BOP clade</taxon>
        <taxon>Pooideae</taxon>
        <taxon>Poodae</taxon>
        <taxon>Poeae</taxon>
        <taxon>Poeae Chloroplast Group 1 (Aveneae type)</taxon>
        <taxon>Aveninae</taxon>
        <taxon>Avena</taxon>
    </lineage>
</organism>
<dbReference type="EnsemblPlants" id="AVESA.00010b.r2.2CG0297880.1">
    <property type="protein sequence ID" value="AVESA.00010b.r2.2CG0297880.1.CDS.1"/>
    <property type="gene ID" value="AVESA.00010b.r2.2CG0297880"/>
</dbReference>
<proteinExistence type="predicted"/>
<reference evidence="1" key="2">
    <citation type="submission" date="2025-09" db="UniProtKB">
        <authorList>
            <consortium name="EnsemblPlants"/>
        </authorList>
    </citation>
    <scope>IDENTIFICATION</scope>
</reference>
<name>A0ACD5UPY0_AVESA</name>
<evidence type="ECO:0000313" key="2">
    <source>
        <dbReference type="Proteomes" id="UP001732700"/>
    </source>
</evidence>
<keyword evidence="2" id="KW-1185">Reference proteome</keyword>
<accession>A0ACD5UPY0</accession>
<reference evidence="1" key="1">
    <citation type="submission" date="2021-05" db="EMBL/GenBank/DDBJ databases">
        <authorList>
            <person name="Scholz U."/>
            <person name="Mascher M."/>
            <person name="Fiebig A."/>
        </authorList>
    </citation>
    <scope>NUCLEOTIDE SEQUENCE [LARGE SCALE GENOMIC DNA]</scope>
</reference>
<protein>
    <submittedName>
        <fullName evidence="1">Uncharacterized protein</fullName>
    </submittedName>
</protein>
<sequence length="381" mass="39871">MAVEMRIPDVAFTFAASSHGSVLMVFDSHAQREEAIHASPIHFAGIDIAFVRPEDTDDRSSTDYDLLVEIEASNFPLELWSVPGATFIFGHVGRLCWVDPACFRGHDYSSMRAFVQIEAAVLVTPTLVLRLPDGGIICVRLRNIAGWCVAPGHPSDFSGGAPPSSPRGGASGPRHGFGSIGQGMLSSLDDINDEAPQVVPDIGSASNGGTAGRASRLQELNLLSDVAHGKAAAVAKAVVVDAQELMDSMRALNPDAAFVFCASGGPLLPVDHVNEARKRRVRTKRAHDSAAKLHRSHRLAAKEEASFLSIVDKSICAKAASFDLSAATNGPADALRGTGLTSNPEVPCCDHAALASVARACGADEGDLGAIRGAVVLPSSP</sequence>
<dbReference type="Proteomes" id="UP001732700">
    <property type="component" value="Chromosome 2C"/>
</dbReference>
<evidence type="ECO:0000313" key="1">
    <source>
        <dbReference type="EnsemblPlants" id="AVESA.00010b.r2.2CG0297880.1.CDS.1"/>
    </source>
</evidence>